<evidence type="ECO:0000313" key="5">
    <source>
        <dbReference type="Proteomes" id="UP000201728"/>
    </source>
</evidence>
<dbReference type="EMBL" id="CP016397">
    <property type="protein sequence ID" value="ASQ44763.1"/>
    <property type="molecule type" value="Genomic_DNA"/>
</dbReference>
<proteinExistence type="inferred from homology"/>
<gene>
    <name evidence="4" type="primary">rfbE</name>
    <name evidence="4" type="ORF">clem_00985</name>
</gene>
<evidence type="ECO:0000256" key="2">
    <source>
        <dbReference type="ARBA" id="ARBA00007637"/>
    </source>
</evidence>
<dbReference type="RefSeq" id="WP_094089894.1">
    <property type="nucleotide sequence ID" value="NZ_CP016397.1"/>
</dbReference>
<dbReference type="InterPro" id="IPR001509">
    <property type="entry name" value="Epimerase_deHydtase"/>
</dbReference>
<dbReference type="EC" id="5.1.3.10" evidence="4"/>
<keyword evidence="5" id="KW-1185">Reference proteome</keyword>
<dbReference type="PANTHER" id="PTHR43000">
    <property type="entry name" value="DTDP-D-GLUCOSE 4,6-DEHYDRATASE-RELATED"/>
    <property type="match status" value="1"/>
</dbReference>
<dbReference type="Gene3D" id="3.40.50.720">
    <property type="entry name" value="NAD(P)-binding Rossmann-like Domain"/>
    <property type="match status" value="1"/>
</dbReference>
<evidence type="ECO:0000313" key="4">
    <source>
        <dbReference type="EMBL" id="ASQ44763.1"/>
    </source>
</evidence>
<comment type="similarity">
    <text evidence="2">Belongs to the NAD(P)-dependent epimerase/dehydratase family.</text>
</comment>
<dbReference type="Pfam" id="PF01370">
    <property type="entry name" value="Epimerase"/>
    <property type="match status" value="1"/>
</dbReference>
<feature type="domain" description="NAD-dependent epimerase/dehydratase" evidence="3">
    <location>
        <begin position="12"/>
        <end position="272"/>
    </location>
</feature>
<dbReference type="AlphaFoldDB" id="A0A222NYU3"/>
<dbReference type="SUPFAM" id="SSF51735">
    <property type="entry name" value="NAD(P)-binding Rossmann-fold domains"/>
    <property type="match status" value="1"/>
</dbReference>
<keyword evidence="4" id="KW-0413">Isomerase</keyword>
<dbReference type="InterPro" id="IPR036291">
    <property type="entry name" value="NAD(P)-bd_dom_sf"/>
</dbReference>
<sequence length="361" mass="40446">MKGTIGNENYTLITGGAGFIGTNLADRLLGQGRRVMIYDNLSRPGVEQNLQWLKGKYGNQVIIQIADIREKKVLQACVNNAQQIFHFLAQVAVTSSITNPEDDFEVNLVGTFNLLEALRHSSRTPPLIFTSTNKVYGDLRDLAFTTNQTRFYPEDATIDLNGIDENQPLDFHSPYGCSKGSADQYVLDYSRCYGLKTTVFRMSCIYGPHQFGNEDQGWVAHFTISALESKPVVIYGNGKQVRDILFVEDLIEAFLLAEQHIDKLSGNAFNIGGGPKNTVSLIEVVELIQKKTGKEIDLIFEEWRTGDQCYYVSNIAKFKSATGWSPKISVSQGVERLISWLNESKNHFSKESKFLSKAMVE</sequence>
<organism evidence="4 5">
    <name type="scientific">Legionella clemsonensis</name>
    <dbReference type="NCBI Taxonomy" id="1867846"/>
    <lineage>
        <taxon>Bacteria</taxon>
        <taxon>Pseudomonadati</taxon>
        <taxon>Pseudomonadota</taxon>
        <taxon>Gammaproteobacteria</taxon>
        <taxon>Legionellales</taxon>
        <taxon>Legionellaceae</taxon>
        <taxon>Legionella</taxon>
    </lineage>
</organism>
<dbReference type="Proteomes" id="UP000201728">
    <property type="component" value="Chromosome"/>
</dbReference>
<evidence type="ECO:0000259" key="3">
    <source>
        <dbReference type="Pfam" id="PF01370"/>
    </source>
</evidence>
<dbReference type="KEGG" id="lcd:clem_00985"/>
<name>A0A222NYU3_9GAMM</name>
<accession>A0A222NYU3</accession>
<evidence type="ECO:0000256" key="1">
    <source>
        <dbReference type="ARBA" id="ARBA00005125"/>
    </source>
</evidence>
<comment type="pathway">
    <text evidence="1">Bacterial outer membrane biogenesis; LPS O-antigen biosynthesis.</text>
</comment>
<reference evidence="5" key="1">
    <citation type="submission" date="2016-07" db="EMBL/GenBank/DDBJ databases">
        <authorList>
            <person name="Florea S."/>
            <person name="Webb J.S."/>
            <person name="Jaromczyk J."/>
            <person name="Schardl C.L."/>
        </authorList>
    </citation>
    <scope>NUCLEOTIDE SEQUENCE [LARGE SCALE GENOMIC DNA]</scope>
    <source>
        <strain evidence="5">CDC-D5610</strain>
    </source>
</reference>
<protein>
    <submittedName>
        <fullName evidence="4">CDP-paratose 2-epimerase</fullName>
        <ecNumber evidence="4">5.1.3.10</ecNumber>
    </submittedName>
</protein>
<dbReference type="GO" id="GO:0047732">
    <property type="term" value="F:CDP-abequose epimerase activity"/>
    <property type="evidence" value="ECO:0007669"/>
    <property type="project" value="UniProtKB-EC"/>
</dbReference>
<dbReference type="OrthoDB" id="9803010at2"/>